<dbReference type="InterPro" id="IPR012951">
    <property type="entry name" value="BBE"/>
</dbReference>
<dbReference type="InterPro" id="IPR036318">
    <property type="entry name" value="FAD-bd_PCMH-like_sf"/>
</dbReference>
<evidence type="ECO:0000313" key="7">
    <source>
        <dbReference type="EMBL" id="KAF2714945.1"/>
    </source>
</evidence>
<accession>A0A6G1KQV7</accession>
<keyword evidence="8" id="KW-1185">Reference proteome</keyword>
<evidence type="ECO:0000256" key="5">
    <source>
        <dbReference type="SAM" id="SignalP"/>
    </source>
</evidence>
<evidence type="ECO:0000256" key="2">
    <source>
        <dbReference type="ARBA" id="ARBA00022630"/>
    </source>
</evidence>
<organism evidence="7 8">
    <name type="scientific">Pleomassaria siparia CBS 279.74</name>
    <dbReference type="NCBI Taxonomy" id="1314801"/>
    <lineage>
        <taxon>Eukaryota</taxon>
        <taxon>Fungi</taxon>
        <taxon>Dikarya</taxon>
        <taxon>Ascomycota</taxon>
        <taxon>Pezizomycotina</taxon>
        <taxon>Dothideomycetes</taxon>
        <taxon>Pleosporomycetidae</taxon>
        <taxon>Pleosporales</taxon>
        <taxon>Pleomassariaceae</taxon>
        <taxon>Pleomassaria</taxon>
    </lineage>
</organism>
<evidence type="ECO:0000256" key="4">
    <source>
        <dbReference type="ARBA" id="ARBA00023002"/>
    </source>
</evidence>
<proteinExistence type="inferred from homology"/>
<dbReference type="Gene3D" id="3.30.43.10">
    <property type="entry name" value="Uridine Diphospho-n-acetylenolpyruvylglucosamine Reductase, domain 2"/>
    <property type="match status" value="1"/>
</dbReference>
<dbReference type="AlphaFoldDB" id="A0A6G1KQV7"/>
<dbReference type="InterPro" id="IPR016166">
    <property type="entry name" value="FAD-bd_PCMH"/>
</dbReference>
<feature type="signal peptide" evidence="5">
    <location>
        <begin position="1"/>
        <end position="18"/>
    </location>
</feature>
<keyword evidence="5" id="KW-0732">Signal</keyword>
<dbReference type="PROSITE" id="PS51387">
    <property type="entry name" value="FAD_PCMH"/>
    <property type="match status" value="1"/>
</dbReference>
<dbReference type="GO" id="GO:0071949">
    <property type="term" value="F:FAD binding"/>
    <property type="evidence" value="ECO:0007669"/>
    <property type="project" value="InterPro"/>
</dbReference>
<dbReference type="InterPro" id="IPR050416">
    <property type="entry name" value="FAD-linked_Oxidoreductase"/>
</dbReference>
<reference evidence="7" key="1">
    <citation type="journal article" date="2020" name="Stud. Mycol.">
        <title>101 Dothideomycetes genomes: a test case for predicting lifestyles and emergence of pathogens.</title>
        <authorList>
            <person name="Haridas S."/>
            <person name="Albert R."/>
            <person name="Binder M."/>
            <person name="Bloem J."/>
            <person name="Labutti K."/>
            <person name="Salamov A."/>
            <person name="Andreopoulos B."/>
            <person name="Baker S."/>
            <person name="Barry K."/>
            <person name="Bills G."/>
            <person name="Bluhm B."/>
            <person name="Cannon C."/>
            <person name="Castanera R."/>
            <person name="Culley D."/>
            <person name="Daum C."/>
            <person name="Ezra D."/>
            <person name="Gonzalez J."/>
            <person name="Henrissat B."/>
            <person name="Kuo A."/>
            <person name="Liang C."/>
            <person name="Lipzen A."/>
            <person name="Lutzoni F."/>
            <person name="Magnuson J."/>
            <person name="Mondo S."/>
            <person name="Nolan M."/>
            <person name="Ohm R."/>
            <person name="Pangilinan J."/>
            <person name="Park H.-J."/>
            <person name="Ramirez L."/>
            <person name="Alfaro M."/>
            <person name="Sun H."/>
            <person name="Tritt A."/>
            <person name="Yoshinaga Y."/>
            <person name="Zwiers L.-H."/>
            <person name="Turgeon B."/>
            <person name="Goodwin S."/>
            <person name="Spatafora J."/>
            <person name="Crous P."/>
            <person name="Grigoriev I."/>
        </authorList>
    </citation>
    <scope>NUCLEOTIDE SEQUENCE</scope>
    <source>
        <strain evidence="7">CBS 279.74</strain>
    </source>
</reference>
<evidence type="ECO:0000259" key="6">
    <source>
        <dbReference type="PROSITE" id="PS51387"/>
    </source>
</evidence>
<dbReference type="PANTHER" id="PTHR42973:SF7">
    <property type="entry name" value="FAD-BINDING PCMH-TYPE DOMAIN-CONTAINING PROTEIN"/>
    <property type="match status" value="1"/>
</dbReference>
<dbReference type="InterPro" id="IPR016169">
    <property type="entry name" value="FAD-bd_PCMH_sub2"/>
</dbReference>
<keyword evidence="3" id="KW-0274">FAD</keyword>
<keyword evidence="4" id="KW-0560">Oxidoreductase</keyword>
<dbReference type="PANTHER" id="PTHR42973">
    <property type="entry name" value="BINDING OXIDOREDUCTASE, PUTATIVE (AFU_ORTHOLOGUE AFUA_1G17690)-RELATED"/>
    <property type="match status" value="1"/>
</dbReference>
<dbReference type="SUPFAM" id="SSF56176">
    <property type="entry name" value="FAD-binding/transporter-associated domain-like"/>
    <property type="match status" value="1"/>
</dbReference>
<comment type="similarity">
    <text evidence="1">Belongs to the oxygen-dependent FAD-linked oxidoreductase family.</text>
</comment>
<dbReference type="InterPro" id="IPR016167">
    <property type="entry name" value="FAD-bd_PCMH_sub1"/>
</dbReference>
<feature type="chain" id="PRO_5026337704" evidence="5">
    <location>
        <begin position="19"/>
        <end position="476"/>
    </location>
</feature>
<evidence type="ECO:0000256" key="3">
    <source>
        <dbReference type="ARBA" id="ARBA00022827"/>
    </source>
</evidence>
<name>A0A6G1KQV7_9PLEO</name>
<gene>
    <name evidence="7" type="ORF">K504DRAFT_421239</name>
</gene>
<sequence>MRVLSFIQLLATAVTVTALVPRIPTPGVVANDLKSLVSTASSVSVDLPARWSDYNLPLPSVVVNVASENDVAIVIKYCTKQGIKFLAQNGGRGWGKTFNLGSNGVLINLAALNKVTFSANKTQATIGGGAIIGDVIPAANAAGALVVTGNCNCLGALGAMLGAGYGNLMGEVGFGVDNIISLRVVIASGEVITVSKTSYPDLFWAMRGAGPNFGVVISATVKSMPATAEDRTAWINNLYFAPEKLPQVAQAIQDLPLLPHQRIYLVLTNSGNNNEPVVLVTGYLRKGTEQTGRAAFAPIYALGPSSESSTIADYEEWNVSNDGFCTSGGQKPAYSTTINNMQAQKWPEIWNLYTAFQKKGPNSAVLIERYNLTKAQSVPDSSAALSGALRRQAFAQAIVIPWYDDVTLEAEALTFGQKVRDIWSFSTTPTDNPTYINFAHGDESLSAIYGSSLPRLQTLKKTWDPRGAFTQWFPIK</sequence>
<protein>
    <submittedName>
        <fullName evidence="7">FAD binding domain-containing protein</fullName>
    </submittedName>
</protein>
<dbReference type="OrthoDB" id="415825at2759"/>
<dbReference type="Pfam" id="PF08031">
    <property type="entry name" value="BBE"/>
    <property type="match status" value="1"/>
</dbReference>
<dbReference type="InterPro" id="IPR006094">
    <property type="entry name" value="Oxid_FAD_bind_N"/>
</dbReference>
<dbReference type="Pfam" id="PF01565">
    <property type="entry name" value="FAD_binding_4"/>
    <property type="match status" value="1"/>
</dbReference>
<dbReference type="Gene3D" id="3.30.465.10">
    <property type="match status" value="1"/>
</dbReference>
<evidence type="ECO:0000256" key="1">
    <source>
        <dbReference type="ARBA" id="ARBA00005466"/>
    </source>
</evidence>
<feature type="domain" description="FAD-binding PCMH-type" evidence="6">
    <location>
        <begin position="55"/>
        <end position="226"/>
    </location>
</feature>
<dbReference type="Gene3D" id="3.40.462.20">
    <property type="match status" value="1"/>
</dbReference>
<dbReference type="Proteomes" id="UP000799428">
    <property type="component" value="Unassembled WGS sequence"/>
</dbReference>
<dbReference type="EMBL" id="MU005764">
    <property type="protein sequence ID" value="KAF2714945.1"/>
    <property type="molecule type" value="Genomic_DNA"/>
</dbReference>
<evidence type="ECO:0000313" key="8">
    <source>
        <dbReference type="Proteomes" id="UP000799428"/>
    </source>
</evidence>
<keyword evidence="2" id="KW-0285">Flavoprotein</keyword>
<dbReference type="GO" id="GO:0016491">
    <property type="term" value="F:oxidoreductase activity"/>
    <property type="evidence" value="ECO:0007669"/>
    <property type="project" value="UniProtKB-KW"/>
</dbReference>